<dbReference type="Proteomes" id="UP000029228">
    <property type="component" value="Unassembled WGS sequence"/>
</dbReference>
<sequence length="48" mass="4902">MGSGVVELADMPPLPSVDIALLTGGKAHPMITASLIERIQGSVLIQSS</sequence>
<gene>
    <name evidence="1" type="ORF">JCM19235_3026</name>
</gene>
<evidence type="ECO:0000313" key="2">
    <source>
        <dbReference type="Proteomes" id="UP000029228"/>
    </source>
</evidence>
<protein>
    <submittedName>
        <fullName evidence="1">Uncharacterized protein</fullName>
    </submittedName>
</protein>
<reference evidence="1 2" key="1">
    <citation type="submission" date="2014-09" db="EMBL/GenBank/DDBJ databases">
        <title>Vibrio maritimus JCM 19235. (C45) whole genome shotgun sequence.</title>
        <authorList>
            <person name="Sawabe T."/>
            <person name="Meirelles P."/>
            <person name="Nakanishi M."/>
            <person name="Sayaka M."/>
            <person name="Hattori M."/>
            <person name="Ohkuma M."/>
        </authorList>
    </citation>
    <scope>NUCLEOTIDE SEQUENCE [LARGE SCALE GENOMIC DNA]</scope>
    <source>
        <strain evidence="2">JCM19235</strain>
    </source>
</reference>
<comment type="caution">
    <text evidence="1">The sequence shown here is derived from an EMBL/GenBank/DDBJ whole genome shotgun (WGS) entry which is preliminary data.</text>
</comment>
<evidence type="ECO:0000313" key="1">
    <source>
        <dbReference type="EMBL" id="GAL22331.1"/>
    </source>
</evidence>
<dbReference type="AlphaFoldDB" id="A0A090S445"/>
<dbReference type="EMBL" id="BBMR01000012">
    <property type="protein sequence ID" value="GAL22331.1"/>
    <property type="molecule type" value="Genomic_DNA"/>
</dbReference>
<accession>A0A090S445</accession>
<organism evidence="1 2">
    <name type="scientific">Vibrio maritimus</name>
    <dbReference type="NCBI Taxonomy" id="990268"/>
    <lineage>
        <taxon>Bacteria</taxon>
        <taxon>Pseudomonadati</taxon>
        <taxon>Pseudomonadota</taxon>
        <taxon>Gammaproteobacteria</taxon>
        <taxon>Vibrionales</taxon>
        <taxon>Vibrionaceae</taxon>
        <taxon>Vibrio</taxon>
    </lineage>
</organism>
<proteinExistence type="predicted"/>
<dbReference type="STRING" id="990268.JCM19235_3026"/>
<reference evidence="1 2" key="2">
    <citation type="submission" date="2014-09" db="EMBL/GenBank/DDBJ databases">
        <authorList>
            <consortium name="NBRP consortium"/>
            <person name="Sawabe T."/>
            <person name="Meirelles P."/>
            <person name="Nakanishi M."/>
            <person name="Sayaka M."/>
            <person name="Hattori M."/>
            <person name="Ohkuma M."/>
        </authorList>
    </citation>
    <scope>NUCLEOTIDE SEQUENCE [LARGE SCALE GENOMIC DNA]</scope>
    <source>
        <strain evidence="2">JCM19235</strain>
    </source>
</reference>
<name>A0A090S445_9VIBR</name>
<keyword evidence="2" id="KW-1185">Reference proteome</keyword>